<dbReference type="HOGENOM" id="CLU_693543_0_0_1"/>
<name>B8LCW5_THAPS</name>
<dbReference type="PANTHER" id="PTHR32026">
    <property type="entry name" value="METHYLTRANSFERASE-LIKE PROTEIN 24"/>
    <property type="match status" value="1"/>
</dbReference>
<keyword evidence="1" id="KW-0812">Transmembrane</keyword>
<dbReference type="InParanoid" id="B8LCW5"/>
<dbReference type="Proteomes" id="UP000001449">
    <property type="component" value="Chromosome 16"/>
</dbReference>
<dbReference type="InterPro" id="IPR025714">
    <property type="entry name" value="Methyltranfer_dom"/>
</dbReference>
<dbReference type="OMA" id="FDCTLQN"/>
<keyword evidence="1" id="KW-0472">Membrane</keyword>
<organism evidence="3 4">
    <name type="scientific">Thalassiosira pseudonana</name>
    <name type="common">Marine diatom</name>
    <name type="synonym">Cyclotella nana</name>
    <dbReference type="NCBI Taxonomy" id="35128"/>
    <lineage>
        <taxon>Eukaryota</taxon>
        <taxon>Sar</taxon>
        <taxon>Stramenopiles</taxon>
        <taxon>Ochrophyta</taxon>
        <taxon>Bacillariophyta</taxon>
        <taxon>Coscinodiscophyceae</taxon>
        <taxon>Thalassiosirophycidae</taxon>
        <taxon>Thalassiosirales</taxon>
        <taxon>Thalassiosiraceae</taxon>
        <taxon>Thalassiosira</taxon>
    </lineage>
</organism>
<dbReference type="PaxDb" id="35128-Thaps10524"/>
<evidence type="ECO:0000256" key="1">
    <source>
        <dbReference type="SAM" id="Phobius"/>
    </source>
</evidence>
<dbReference type="RefSeq" id="XP_002296879.1">
    <property type="nucleotide sequence ID" value="XM_002296843.1"/>
</dbReference>
<dbReference type="eggNOG" id="ENOG502SAPE">
    <property type="taxonomic scope" value="Eukaryota"/>
</dbReference>
<protein>
    <recommendedName>
        <fullName evidence="2">Methyltransferase domain-containing protein</fullName>
    </recommendedName>
</protein>
<sequence>MKSIFFATNLIIVILLTVQVLLFRMFSRIDDEAAIGPRGLMSYHPNQQQQRKSPYKYNLCPSAIKLFTNTSHLNEAVEQQIHFHQRGGSLKSIEEYLNGQMQSTLDRNGFKFVPDAINDGDVEKEGSIEYLRRYYKNNKVKRGGYGQPLPGKIEGGRDKQVLFERRWIETLEPPTSERYSSSMGNIGPDCANLMYFGKGTADEKVFCISSDELEEHEDKATATVSSCNIYSIGSNDNWGFEEEVQQKLPHCDTHTFDCTLQNNTPKRKPQSDKVNFYPYCIGSNDAQLPYLSYQSLVETTQINNPPKLLKMDVEGFEFDVLLSVLSTDPSMWPEQIIMEVHWSTRMVDISWMLRTRQAAEIALYFGVLFNRVPDDVEGGFVRGRSGNDGLCMGEGIVD</sequence>
<feature type="transmembrane region" description="Helical" evidence="1">
    <location>
        <begin position="6"/>
        <end position="23"/>
    </location>
</feature>
<accession>B8LCW5</accession>
<gene>
    <name evidence="3" type="ORF">THAPSDRAFT_10524</name>
</gene>
<evidence type="ECO:0000313" key="4">
    <source>
        <dbReference type="Proteomes" id="UP000001449"/>
    </source>
</evidence>
<dbReference type="PANTHER" id="PTHR32026:SF27">
    <property type="entry name" value="METHYLTRANSFERASE FKBM DOMAIN-CONTAINING PROTEIN-RELATED"/>
    <property type="match status" value="1"/>
</dbReference>
<dbReference type="InterPro" id="IPR026913">
    <property type="entry name" value="METTL24"/>
</dbReference>
<proteinExistence type="predicted"/>
<keyword evidence="1" id="KW-1133">Transmembrane helix</keyword>
<dbReference type="KEGG" id="tps:THAPSDRAFT_10524"/>
<evidence type="ECO:0000313" key="3">
    <source>
        <dbReference type="EMBL" id="EED86863.1"/>
    </source>
</evidence>
<dbReference type="STRING" id="35128.B8LCW5"/>
<keyword evidence="4" id="KW-1185">Reference proteome</keyword>
<reference evidence="3 4" key="2">
    <citation type="journal article" date="2008" name="Nature">
        <title>The Phaeodactylum genome reveals the evolutionary history of diatom genomes.</title>
        <authorList>
            <person name="Bowler C."/>
            <person name="Allen A.E."/>
            <person name="Badger J.H."/>
            <person name="Grimwood J."/>
            <person name="Jabbari K."/>
            <person name="Kuo A."/>
            <person name="Maheswari U."/>
            <person name="Martens C."/>
            <person name="Maumus F."/>
            <person name="Otillar R.P."/>
            <person name="Rayko E."/>
            <person name="Salamov A."/>
            <person name="Vandepoele K."/>
            <person name="Beszteri B."/>
            <person name="Gruber A."/>
            <person name="Heijde M."/>
            <person name="Katinka M."/>
            <person name="Mock T."/>
            <person name="Valentin K."/>
            <person name="Verret F."/>
            <person name="Berges J.A."/>
            <person name="Brownlee C."/>
            <person name="Cadoret J.P."/>
            <person name="Chiovitti A."/>
            <person name="Choi C.J."/>
            <person name="Coesel S."/>
            <person name="De Martino A."/>
            <person name="Detter J.C."/>
            <person name="Durkin C."/>
            <person name="Falciatore A."/>
            <person name="Fournet J."/>
            <person name="Haruta M."/>
            <person name="Huysman M.J."/>
            <person name="Jenkins B.D."/>
            <person name="Jiroutova K."/>
            <person name="Jorgensen R.E."/>
            <person name="Joubert Y."/>
            <person name="Kaplan A."/>
            <person name="Kroger N."/>
            <person name="Kroth P.G."/>
            <person name="La Roche J."/>
            <person name="Lindquist E."/>
            <person name="Lommer M."/>
            <person name="Martin-Jezequel V."/>
            <person name="Lopez P.J."/>
            <person name="Lucas S."/>
            <person name="Mangogna M."/>
            <person name="McGinnis K."/>
            <person name="Medlin L.K."/>
            <person name="Montsant A."/>
            <person name="Oudot-Le Secq M.P."/>
            <person name="Napoli C."/>
            <person name="Obornik M."/>
            <person name="Parker M.S."/>
            <person name="Petit J.L."/>
            <person name="Porcel B.M."/>
            <person name="Poulsen N."/>
            <person name="Robison M."/>
            <person name="Rychlewski L."/>
            <person name="Rynearson T.A."/>
            <person name="Schmutz J."/>
            <person name="Shapiro H."/>
            <person name="Siaut M."/>
            <person name="Stanley M."/>
            <person name="Sussman M.R."/>
            <person name="Taylor A.R."/>
            <person name="Vardi A."/>
            <person name="von Dassow P."/>
            <person name="Vyverman W."/>
            <person name="Willis A."/>
            <person name="Wyrwicz L.S."/>
            <person name="Rokhsar D.S."/>
            <person name="Weissenbach J."/>
            <person name="Armbrust E.V."/>
            <person name="Green B.R."/>
            <person name="Van de Peer Y."/>
            <person name="Grigoriev I.V."/>
        </authorList>
    </citation>
    <scope>NUCLEOTIDE SEQUENCE [LARGE SCALE GENOMIC DNA]</scope>
    <source>
        <strain evidence="3 4">CCMP1335</strain>
    </source>
</reference>
<feature type="domain" description="Methyltransferase" evidence="2">
    <location>
        <begin position="224"/>
        <end position="341"/>
    </location>
</feature>
<dbReference type="EMBL" id="DS999418">
    <property type="protein sequence ID" value="EED86863.1"/>
    <property type="molecule type" value="Genomic_DNA"/>
</dbReference>
<dbReference type="AlphaFoldDB" id="B8LCW5"/>
<dbReference type="Pfam" id="PF13383">
    <property type="entry name" value="Methyltransf_22"/>
    <property type="match status" value="1"/>
</dbReference>
<reference evidence="3 4" key="1">
    <citation type="journal article" date="2004" name="Science">
        <title>The genome of the diatom Thalassiosira pseudonana: ecology, evolution, and metabolism.</title>
        <authorList>
            <person name="Armbrust E.V."/>
            <person name="Berges J.A."/>
            <person name="Bowler C."/>
            <person name="Green B.R."/>
            <person name="Martinez D."/>
            <person name="Putnam N.H."/>
            <person name="Zhou S."/>
            <person name="Allen A.E."/>
            <person name="Apt K.E."/>
            <person name="Bechner M."/>
            <person name="Brzezinski M.A."/>
            <person name="Chaal B.K."/>
            <person name="Chiovitti A."/>
            <person name="Davis A.K."/>
            <person name="Demarest M.S."/>
            <person name="Detter J.C."/>
            <person name="Glavina T."/>
            <person name="Goodstein D."/>
            <person name="Hadi M.Z."/>
            <person name="Hellsten U."/>
            <person name="Hildebrand M."/>
            <person name="Jenkins B.D."/>
            <person name="Jurka J."/>
            <person name="Kapitonov V.V."/>
            <person name="Kroger N."/>
            <person name="Lau W.W."/>
            <person name="Lane T.W."/>
            <person name="Larimer F.W."/>
            <person name="Lippmeier J.C."/>
            <person name="Lucas S."/>
            <person name="Medina M."/>
            <person name="Montsant A."/>
            <person name="Obornik M."/>
            <person name="Parker M.S."/>
            <person name="Palenik B."/>
            <person name="Pazour G.J."/>
            <person name="Richardson P.M."/>
            <person name="Rynearson T.A."/>
            <person name="Saito M.A."/>
            <person name="Schwartz D.C."/>
            <person name="Thamatrakoln K."/>
            <person name="Valentin K."/>
            <person name="Vardi A."/>
            <person name="Wilkerson F.P."/>
            <person name="Rokhsar D.S."/>
        </authorList>
    </citation>
    <scope>NUCLEOTIDE SEQUENCE [LARGE SCALE GENOMIC DNA]</scope>
    <source>
        <strain evidence="3 4">CCMP1335</strain>
    </source>
</reference>
<evidence type="ECO:0000259" key="2">
    <source>
        <dbReference type="Pfam" id="PF13383"/>
    </source>
</evidence>
<dbReference type="GeneID" id="7442584"/>